<organism evidence="2 4">
    <name type="scientific">Chryseobacterium daecheongense</name>
    <dbReference type="NCBI Taxonomy" id="192389"/>
    <lineage>
        <taxon>Bacteria</taxon>
        <taxon>Pseudomonadati</taxon>
        <taxon>Bacteroidota</taxon>
        <taxon>Flavobacteriia</taxon>
        <taxon>Flavobacteriales</taxon>
        <taxon>Weeksellaceae</taxon>
        <taxon>Chryseobacterium group</taxon>
        <taxon>Chryseobacterium</taxon>
    </lineage>
</organism>
<accession>A0A3N0W397</accession>
<keyword evidence="1" id="KW-0472">Membrane</keyword>
<dbReference type="EMBL" id="RJTX01000001">
    <property type="protein sequence ID" value="ROH99531.1"/>
    <property type="molecule type" value="Genomic_DNA"/>
</dbReference>
<name>A0A3N0W397_9FLAO</name>
<feature type="transmembrane region" description="Helical" evidence="1">
    <location>
        <begin position="27"/>
        <end position="47"/>
    </location>
</feature>
<keyword evidence="1" id="KW-1133">Transmembrane helix</keyword>
<dbReference type="AlphaFoldDB" id="A0A3N0W397"/>
<dbReference type="Proteomes" id="UP000295709">
    <property type="component" value="Unassembled WGS sequence"/>
</dbReference>
<evidence type="ECO:0000313" key="2">
    <source>
        <dbReference type="EMBL" id="ROH99531.1"/>
    </source>
</evidence>
<keyword evidence="5" id="KW-1185">Reference proteome</keyword>
<dbReference type="Proteomes" id="UP000269375">
    <property type="component" value="Unassembled WGS sequence"/>
</dbReference>
<evidence type="ECO:0000313" key="4">
    <source>
        <dbReference type="Proteomes" id="UP000269375"/>
    </source>
</evidence>
<gene>
    <name evidence="3" type="ORF">BCF50_1344</name>
    <name evidence="2" type="ORF">EGI05_01160</name>
</gene>
<sequence>MNSNITQFKLYNVIDSCSVWNILLSPIIYQASLTAGCFYIMTGYVAYECLHKKRKLGLNTTSIERLEKEIKAGKFTTYNITIDDLQDIEILNNRKRLGKGELSAIVFAQKTRQAFLTDDKKARKLGNDVLGSENVQTTPHLVGYCFYKRHLLDGDFNILIQEHTSTLSGSWGNLSPYFQEAYEYSLKIHLMEKQT</sequence>
<dbReference type="EMBL" id="SOQW01000001">
    <property type="protein sequence ID" value="TDX95563.1"/>
    <property type="molecule type" value="Genomic_DNA"/>
</dbReference>
<evidence type="ECO:0000313" key="5">
    <source>
        <dbReference type="Proteomes" id="UP000295709"/>
    </source>
</evidence>
<evidence type="ECO:0000256" key="1">
    <source>
        <dbReference type="SAM" id="Phobius"/>
    </source>
</evidence>
<evidence type="ECO:0008006" key="6">
    <source>
        <dbReference type="Google" id="ProtNLM"/>
    </source>
</evidence>
<reference evidence="4" key="1">
    <citation type="submission" date="2018-11" db="EMBL/GenBank/DDBJ databases">
        <title>Proposal to divide the Flavobacteriaceae and reorganize its genera based on Amino Acid Identity values calculated from whole genome sequences.</title>
        <authorList>
            <person name="Nicholson A.C."/>
            <person name="Gulvik C.A."/>
            <person name="Whitney A.M."/>
            <person name="Humrighouse B.W."/>
            <person name="Bell M."/>
            <person name="Holmes B."/>
            <person name="Steigerwalt A."/>
            <person name="Villarma A."/>
            <person name="Sheth M."/>
            <person name="Batra D."/>
            <person name="Pryor J."/>
            <person name="Bernardet J.-F."/>
            <person name="Hugo C."/>
            <person name="Kampfer P."/>
            <person name="Newman J."/>
            <person name="Mcquiston J.R."/>
        </authorList>
    </citation>
    <scope>NUCLEOTIDE SEQUENCE [LARGE SCALE GENOMIC DNA]</scope>
    <source>
        <strain evidence="4">DSM 15235</strain>
    </source>
</reference>
<proteinExistence type="predicted"/>
<comment type="caution">
    <text evidence="2">The sequence shown here is derived from an EMBL/GenBank/DDBJ whole genome shotgun (WGS) entry which is preliminary data.</text>
</comment>
<reference evidence="3 5" key="2">
    <citation type="submission" date="2019-03" db="EMBL/GenBank/DDBJ databases">
        <title>Genomic Encyclopedia of Archaeal and Bacterial Type Strains, Phase II (KMG-II): from individual species to whole genera.</title>
        <authorList>
            <person name="Goeker M."/>
        </authorList>
    </citation>
    <scope>NUCLEOTIDE SEQUENCE [LARGE SCALE GENOMIC DNA]</scope>
    <source>
        <strain evidence="3 5">DSM 15235</strain>
    </source>
</reference>
<evidence type="ECO:0000313" key="3">
    <source>
        <dbReference type="EMBL" id="TDX95563.1"/>
    </source>
</evidence>
<keyword evidence="1" id="KW-0812">Transmembrane</keyword>
<protein>
    <recommendedName>
        <fullName evidence="6">PIN domain-containing protein</fullName>
    </recommendedName>
</protein>